<dbReference type="AlphaFoldDB" id="A0AA38Y5A9"/>
<sequence>MFELTDPRGLVSRAVLVTAIMESQNGTKPSIEELHDETRKENHFDEVEVTQPSIPQPGDSPEVNVPRKTWAAIISLSAGFGFSFWMIPVAANIGPQLATELGDASNYAWFVTTYTMCNAVTSMLFGSYSDLFGRRWFIIVGNVIVFAGLIIAGAASNTDTFIAACAISGLWRWLFYGPAIGAGLNTLILFWIYFPPKHPRGIAWDKAIRNIDYTGALLFAAGGVLVLLGVVYTNILPASSPRVVVLLCVGFTFIIAFALWERLMPLEAPLCPPKIFAIHWGREFTFPFMAATIINMFYYSTNVAYISQMNILYTDSYTPLSYALKLTLPQNMGMMCGEALVALTGSRIKWWRTQYFISTLWMVLFGTLLALGRKDNRGMMMSFAFLCQFGYGWALTLSFTFIQLGVDQIELGVAGALAATGRWTGGSIASSVYTTILTNSLTSASAKKIPDAAARAGLPETMIPILFETLPQGLKAIQAIPELNTIVAATIWTAWQDSYIVAIRYGHTRSSQNNLEDATELRVPQECLPCITRLWHCRAHLRPPMPRFDAENDSEK</sequence>
<protein>
    <recommendedName>
        <fullName evidence="9">MFS general substrate transporter</fullName>
    </recommendedName>
</protein>
<keyword evidence="4 6" id="KW-1133">Transmembrane helix</keyword>
<evidence type="ECO:0000313" key="7">
    <source>
        <dbReference type="EMBL" id="KAJ9635703.1"/>
    </source>
</evidence>
<feature type="transmembrane region" description="Helical" evidence="6">
    <location>
        <begin position="107"/>
        <end position="125"/>
    </location>
</feature>
<feature type="transmembrane region" description="Helical" evidence="6">
    <location>
        <begin position="137"/>
        <end position="155"/>
    </location>
</feature>
<evidence type="ECO:0000256" key="2">
    <source>
        <dbReference type="ARBA" id="ARBA00022448"/>
    </source>
</evidence>
<dbReference type="Proteomes" id="UP001172681">
    <property type="component" value="Unassembled WGS sequence"/>
</dbReference>
<accession>A0AA38Y5A9</accession>
<organism evidence="7 8">
    <name type="scientific">Knufia peltigerae</name>
    <dbReference type="NCBI Taxonomy" id="1002370"/>
    <lineage>
        <taxon>Eukaryota</taxon>
        <taxon>Fungi</taxon>
        <taxon>Dikarya</taxon>
        <taxon>Ascomycota</taxon>
        <taxon>Pezizomycotina</taxon>
        <taxon>Eurotiomycetes</taxon>
        <taxon>Chaetothyriomycetidae</taxon>
        <taxon>Chaetothyriales</taxon>
        <taxon>Trichomeriaceae</taxon>
        <taxon>Knufia</taxon>
    </lineage>
</organism>
<evidence type="ECO:0000256" key="1">
    <source>
        <dbReference type="ARBA" id="ARBA00004141"/>
    </source>
</evidence>
<dbReference type="SUPFAM" id="SSF103473">
    <property type="entry name" value="MFS general substrate transporter"/>
    <property type="match status" value="1"/>
</dbReference>
<evidence type="ECO:0000256" key="5">
    <source>
        <dbReference type="ARBA" id="ARBA00023136"/>
    </source>
</evidence>
<dbReference type="PANTHER" id="PTHR23501">
    <property type="entry name" value="MAJOR FACILITATOR SUPERFAMILY"/>
    <property type="match status" value="1"/>
</dbReference>
<evidence type="ECO:0000256" key="4">
    <source>
        <dbReference type="ARBA" id="ARBA00022989"/>
    </source>
</evidence>
<feature type="transmembrane region" description="Helical" evidence="6">
    <location>
        <begin position="175"/>
        <end position="194"/>
    </location>
</feature>
<evidence type="ECO:0000256" key="6">
    <source>
        <dbReference type="SAM" id="Phobius"/>
    </source>
</evidence>
<evidence type="ECO:0008006" key="9">
    <source>
        <dbReference type="Google" id="ProtNLM"/>
    </source>
</evidence>
<feature type="transmembrane region" description="Helical" evidence="6">
    <location>
        <begin position="241"/>
        <end position="260"/>
    </location>
</feature>
<comment type="subcellular location">
    <subcellularLocation>
        <location evidence="1">Membrane</location>
        <topology evidence="1">Multi-pass membrane protein</topology>
    </subcellularLocation>
</comment>
<dbReference type="PANTHER" id="PTHR23501:SF195">
    <property type="entry name" value="PEP5"/>
    <property type="match status" value="1"/>
</dbReference>
<comment type="caution">
    <text evidence="7">The sequence shown here is derived from an EMBL/GenBank/DDBJ whole genome shotgun (WGS) entry which is preliminary data.</text>
</comment>
<gene>
    <name evidence="7" type="ORF">H2204_005663</name>
</gene>
<keyword evidence="2" id="KW-0813">Transport</keyword>
<dbReference type="InterPro" id="IPR010573">
    <property type="entry name" value="MFS_Str1/Tri12-like"/>
</dbReference>
<dbReference type="GO" id="GO:0022857">
    <property type="term" value="F:transmembrane transporter activity"/>
    <property type="evidence" value="ECO:0007669"/>
    <property type="project" value="InterPro"/>
</dbReference>
<keyword evidence="5 6" id="KW-0472">Membrane</keyword>
<evidence type="ECO:0000313" key="8">
    <source>
        <dbReference type="Proteomes" id="UP001172681"/>
    </source>
</evidence>
<reference evidence="7" key="1">
    <citation type="submission" date="2022-10" db="EMBL/GenBank/DDBJ databases">
        <title>Culturing micro-colonial fungi from biological soil crusts in the Mojave desert and describing Neophaeococcomyces mojavensis, and introducing the new genera and species Taxawa tesnikishii.</title>
        <authorList>
            <person name="Kurbessoian T."/>
            <person name="Stajich J.E."/>
        </authorList>
    </citation>
    <scope>NUCLEOTIDE SEQUENCE</scope>
    <source>
        <strain evidence="7">TK_35</strain>
    </source>
</reference>
<feature type="transmembrane region" description="Helical" evidence="6">
    <location>
        <begin position="383"/>
        <end position="402"/>
    </location>
</feature>
<dbReference type="GO" id="GO:0005886">
    <property type="term" value="C:plasma membrane"/>
    <property type="evidence" value="ECO:0007669"/>
    <property type="project" value="TreeGrafter"/>
</dbReference>
<feature type="transmembrane region" description="Helical" evidence="6">
    <location>
        <begin position="353"/>
        <end position="371"/>
    </location>
</feature>
<keyword evidence="8" id="KW-1185">Reference proteome</keyword>
<proteinExistence type="predicted"/>
<keyword evidence="3 6" id="KW-0812">Transmembrane</keyword>
<feature type="transmembrane region" description="Helical" evidence="6">
    <location>
        <begin position="280"/>
        <end position="299"/>
    </location>
</feature>
<name>A0AA38Y5A9_9EURO</name>
<dbReference type="Gene3D" id="1.20.1250.20">
    <property type="entry name" value="MFS general substrate transporter like domains"/>
    <property type="match status" value="1"/>
</dbReference>
<dbReference type="EMBL" id="JAPDRN010000032">
    <property type="protein sequence ID" value="KAJ9635703.1"/>
    <property type="molecule type" value="Genomic_DNA"/>
</dbReference>
<dbReference type="InterPro" id="IPR036259">
    <property type="entry name" value="MFS_trans_sf"/>
</dbReference>
<feature type="transmembrane region" description="Helical" evidence="6">
    <location>
        <begin position="215"/>
        <end position="235"/>
    </location>
</feature>
<evidence type="ECO:0000256" key="3">
    <source>
        <dbReference type="ARBA" id="ARBA00022692"/>
    </source>
</evidence>
<feature type="transmembrane region" description="Helical" evidence="6">
    <location>
        <begin position="69"/>
        <end position="87"/>
    </location>
</feature>
<dbReference type="Pfam" id="PF06609">
    <property type="entry name" value="TRI12"/>
    <property type="match status" value="1"/>
</dbReference>